<feature type="domain" description="GAIN-B" evidence="13">
    <location>
        <begin position="666"/>
        <end position="837"/>
    </location>
</feature>
<dbReference type="Pfam" id="PF01825">
    <property type="entry name" value="GPS"/>
    <property type="match status" value="1"/>
</dbReference>
<evidence type="ECO:0000259" key="14">
    <source>
        <dbReference type="PROSITE" id="PS50850"/>
    </source>
</evidence>
<feature type="transmembrane region" description="Helical" evidence="12">
    <location>
        <begin position="1075"/>
        <end position="1099"/>
    </location>
</feature>
<dbReference type="InterPro" id="IPR011701">
    <property type="entry name" value="MFS"/>
</dbReference>
<organism evidence="17 18">
    <name type="scientific">Symbiodinium pilosum</name>
    <name type="common">Dinoflagellate</name>
    <dbReference type="NCBI Taxonomy" id="2952"/>
    <lineage>
        <taxon>Eukaryota</taxon>
        <taxon>Sar</taxon>
        <taxon>Alveolata</taxon>
        <taxon>Dinophyceae</taxon>
        <taxon>Suessiales</taxon>
        <taxon>Symbiodiniaceae</taxon>
        <taxon>Symbiodinium</taxon>
    </lineage>
</organism>
<dbReference type="Gene3D" id="2.60.220.50">
    <property type="match status" value="1"/>
</dbReference>
<dbReference type="InterPro" id="IPR014001">
    <property type="entry name" value="Helicase_ATP-bd"/>
</dbReference>
<sequence length="1663" mass="181964">MEDRSMDVDGCEAWPEELGESVFLQLSLQPDLQGLDFGAHARGIQFGFIGSLVSQVLIVSCFAVIFFLGFRARRAGLRPDWSQSSKQSEGLPMHVLVLLGLTMGLDFFCTDQYQPSMLAISSDFAVSHEAIASTIQIHQLSYAVAMLGAGRWLHLLGLRQMILMCQLFFAASTLGCAFAPSFAWFVAGRVLQGIAASCSVGVSAMLSAWYSDRNDMRRAANIISCIALLGHIAGPASGGLLAGIAGWRAAFLAVFGLVILMLLANYLLLPESAALNSHQETQDVASKPQSTGTMVQQTFVLLGLSLLRGSSYVLLAVNCFIFEGYYGLSTWAASLLMSILVAAGAFGMAASTTLAFSPTEALNLFSPFLLLSAGYAAVVASALIGSNPLTYMSGLALHQFLAHGPTWAVLAEADSELDDAAGLPPHIYAGIMNILAAAVSLFGLPAIRGGPSAVLYVLAVMAAASQLFIRAGSLWRVSAGSRVSSSSQRAVMNGLAQDRPIFIDFFNNDVVHVFIIVSVIVFVNVPISFFIDVCVNVIVNIFVNLLVNVFVNILVNVFDIYLDYHHGINNFVQFFHSYHHLYRYMDFFFYKVLVVNCFEYDFKHRLYIIDQHVCDNGRCFSPPVNASLAAAASALDGLAQEKKAVAKNLLASATELLANASGRVVEQEVVTSSGAVMKVAVFQPAANSTEDVAVAGEGGVQVKVPPKVLEQLAGKLAGPVALSLGNVPNNTKEILESVTSQQSGDSEAPTLTSEPLAVTLYDAEGNELTNVTFEEPMQLILQGTASTEAVCVFWDENLAAWSREGVERVPSDTSQLICSTTHLSVFAAIIQAIEDTLVCSSAAAIFSAEGFKSLSTGDWWSHFPAMVNWMSLILGGVILCLAHRFDKMHSEIIHALETTEEAVEGAAEAETETMVEEVTQEVAQNSEPASEIMKEPDRHGSKKTCFSWFWQWFARWTIYQVLFAFVGADHKQLHRSFGETGLTKAHELAQDTATTAVHGSAWWRMLMFFKVWNELRRIMLAFTHWCGGAVIKRFNAKELSIPGLEAAEHGCHSQAAWMLGPGARRNDQRKMLKGFVYWAFILSYCIFCDLVLCIFLAQVSRLDAEIWATSGLTSFLSSLAVFPILMTLLVSPALLWLSFNKEAASQMYSEICPWLEQKERRVSWLALLPGGGPSLAAAAPATRSSVNSVTAMFAHAQQAAALGIVTVHMEEDLAVSDFHEEEPARVHAVARGLSKLRCTAAEMCSTCPRFYPTRWKSDHEEGNDLTSAARLRSAATPCAEDVNKAVVCKSFEEICEKFTMPQALAEGAEIVICTPGRLEDFLDRGVISMTNVRYLILDEADRMLDMGFEPQIRSIIEGHSMPESGGEEGRQTMMFSATFPREMQDLALDFLDPTYLWIGVGKVGEACENVVQRFQDASTTDLDGKFEMLVDAVNEVEVQGDDKVAKTLVFANSKTTVDAVCWRLSDARIRSMQIHGGLTQATRDRALSDFRNGRVNVLVATDVAARGLDLPGVDHVVNYELPLNAEDYTHRIGRTGRIGNTGIATSLVGSWEPALKEIIKSIQEMKTVEIPEWLEYKTQGSTRSIGRGRGAYGYADRYNQRRNDSEEDGGFNPGYSRKGQGGYRKRFSNERGRTPPRRGNRQRQEDLPPWARGLPPKQRMRRG</sequence>
<dbReference type="SUPFAM" id="SSF52540">
    <property type="entry name" value="P-loop containing nucleoside triphosphate hydrolases"/>
    <property type="match status" value="1"/>
</dbReference>
<dbReference type="SMART" id="SM00303">
    <property type="entry name" value="GPS"/>
    <property type="match status" value="1"/>
</dbReference>
<feature type="domain" description="Helicase ATP-binding" evidence="15">
    <location>
        <begin position="1287"/>
        <end position="1397"/>
    </location>
</feature>
<dbReference type="GO" id="GO:0022857">
    <property type="term" value="F:transmembrane transporter activity"/>
    <property type="evidence" value="ECO:0007669"/>
    <property type="project" value="InterPro"/>
</dbReference>
<accession>A0A812VYX9</accession>
<evidence type="ECO:0000256" key="8">
    <source>
        <dbReference type="ARBA" id="ARBA00022989"/>
    </source>
</evidence>
<dbReference type="SUPFAM" id="SSF103473">
    <property type="entry name" value="MFS general substrate transporter"/>
    <property type="match status" value="1"/>
</dbReference>
<dbReference type="Pfam" id="PF07690">
    <property type="entry name" value="MFS_1"/>
    <property type="match status" value="1"/>
</dbReference>
<proteinExistence type="predicted"/>
<comment type="subcellular location">
    <subcellularLocation>
        <location evidence="1">Membrane</location>
        <topology evidence="1">Multi-pass membrane protein</topology>
    </subcellularLocation>
</comment>
<evidence type="ECO:0000313" key="17">
    <source>
        <dbReference type="EMBL" id="CAE7655654.1"/>
    </source>
</evidence>
<dbReference type="PROSITE" id="PS50850">
    <property type="entry name" value="MFS"/>
    <property type="match status" value="1"/>
</dbReference>
<feature type="domain" description="Major facilitator superfamily (MFS) profile" evidence="14">
    <location>
        <begin position="92"/>
        <end position="536"/>
    </location>
</feature>
<evidence type="ECO:0000256" key="3">
    <source>
        <dbReference type="ARBA" id="ARBA00022692"/>
    </source>
</evidence>
<feature type="transmembrane region" description="Helical" evidence="12">
    <location>
        <begin position="510"/>
        <end position="531"/>
    </location>
</feature>
<feature type="transmembrane region" description="Helical" evidence="12">
    <location>
        <begin position="1119"/>
        <end position="1139"/>
    </location>
</feature>
<feature type="transmembrane region" description="Helical" evidence="12">
    <location>
        <begin position="581"/>
        <end position="598"/>
    </location>
</feature>
<keyword evidence="8 12" id="KW-1133">Transmembrane helix</keyword>
<feature type="transmembrane region" description="Helical" evidence="12">
    <location>
        <begin position="427"/>
        <end position="447"/>
    </location>
</feature>
<comment type="caution">
    <text evidence="17">The sequence shown here is derived from an EMBL/GenBank/DDBJ whole genome shotgun (WGS) entry which is preliminary data.</text>
</comment>
<evidence type="ECO:0000256" key="2">
    <source>
        <dbReference type="ARBA" id="ARBA00012552"/>
    </source>
</evidence>
<evidence type="ECO:0000256" key="1">
    <source>
        <dbReference type="ARBA" id="ARBA00004141"/>
    </source>
</evidence>
<keyword evidence="4" id="KW-0547">Nucleotide-binding</keyword>
<protein>
    <recommendedName>
        <fullName evidence="2">RNA helicase</fullName>
        <ecNumber evidence="2">3.6.4.13</ecNumber>
    </recommendedName>
</protein>
<dbReference type="InterPro" id="IPR027417">
    <property type="entry name" value="P-loop_NTPase"/>
</dbReference>
<feature type="transmembrane region" description="Helical" evidence="12">
    <location>
        <begin position="331"/>
        <end position="356"/>
    </location>
</feature>
<feature type="transmembrane region" description="Helical" evidence="12">
    <location>
        <begin position="299"/>
        <end position="325"/>
    </location>
</feature>
<evidence type="ECO:0000256" key="5">
    <source>
        <dbReference type="ARBA" id="ARBA00022801"/>
    </source>
</evidence>
<dbReference type="GO" id="GO:0016787">
    <property type="term" value="F:hydrolase activity"/>
    <property type="evidence" value="ECO:0007669"/>
    <property type="project" value="UniProtKB-KW"/>
</dbReference>
<dbReference type="GO" id="GO:0005524">
    <property type="term" value="F:ATP binding"/>
    <property type="evidence" value="ECO:0007669"/>
    <property type="project" value="UniProtKB-KW"/>
</dbReference>
<dbReference type="OrthoDB" id="433233at2759"/>
<dbReference type="PROSITE" id="PS51194">
    <property type="entry name" value="HELICASE_CTER"/>
    <property type="match status" value="1"/>
</dbReference>
<feature type="transmembrane region" description="Helical" evidence="12">
    <location>
        <begin position="222"/>
        <end position="244"/>
    </location>
</feature>
<dbReference type="GO" id="GO:0016020">
    <property type="term" value="C:membrane"/>
    <property type="evidence" value="ECO:0007669"/>
    <property type="project" value="UniProtKB-SubCell"/>
</dbReference>
<feature type="transmembrane region" description="Helical" evidence="12">
    <location>
        <begin position="44"/>
        <end position="70"/>
    </location>
</feature>
<feature type="transmembrane region" description="Helical" evidence="12">
    <location>
        <begin position="823"/>
        <end position="846"/>
    </location>
</feature>
<dbReference type="SMART" id="SM00490">
    <property type="entry name" value="HELICc"/>
    <property type="match status" value="1"/>
</dbReference>
<dbReference type="Gene3D" id="1.20.1720.10">
    <property type="entry name" value="Multidrug resistance protein D"/>
    <property type="match status" value="1"/>
</dbReference>
<dbReference type="SMART" id="SM00487">
    <property type="entry name" value="DEXDc"/>
    <property type="match status" value="1"/>
</dbReference>
<evidence type="ECO:0000256" key="10">
    <source>
        <dbReference type="ARBA" id="ARBA00023157"/>
    </source>
</evidence>
<feature type="transmembrane region" description="Helical" evidence="12">
    <location>
        <begin position="161"/>
        <end position="184"/>
    </location>
</feature>
<evidence type="ECO:0000259" key="15">
    <source>
        <dbReference type="PROSITE" id="PS51192"/>
    </source>
</evidence>
<keyword evidence="9 12" id="KW-0472">Membrane</keyword>
<dbReference type="InterPro" id="IPR057244">
    <property type="entry name" value="GAIN_B"/>
</dbReference>
<dbReference type="PROSITE" id="PS51192">
    <property type="entry name" value="HELICASE_ATP_BIND_1"/>
    <property type="match status" value="1"/>
</dbReference>
<dbReference type="InterPro" id="IPR001650">
    <property type="entry name" value="Helicase_C-like"/>
</dbReference>
<dbReference type="Pfam" id="PF00271">
    <property type="entry name" value="Helicase_C"/>
    <property type="match status" value="1"/>
</dbReference>
<evidence type="ECO:0000256" key="4">
    <source>
        <dbReference type="ARBA" id="ARBA00022741"/>
    </source>
</evidence>
<evidence type="ECO:0000313" key="18">
    <source>
        <dbReference type="Proteomes" id="UP000649617"/>
    </source>
</evidence>
<keyword evidence="3 12" id="KW-0812">Transmembrane</keyword>
<dbReference type="PROSITE" id="PS50221">
    <property type="entry name" value="GAIN_B"/>
    <property type="match status" value="1"/>
</dbReference>
<feature type="domain" description="Helicase C-terminal" evidence="16">
    <location>
        <begin position="1428"/>
        <end position="1582"/>
    </location>
</feature>
<dbReference type="InterPro" id="IPR000629">
    <property type="entry name" value="RNA-helicase_DEAD-box_CS"/>
</dbReference>
<dbReference type="GO" id="GO:0003724">
    <property type="term" value="F:RNA helicase activity"/>
    <property type="evidence" value="ECO:0007669"/>
    <property type="project" value="UniProtKB-EC"/>
</dbReference>
<feature type="transmembrane region" description="Helical" evidence="12">
    <location>
        <begin position="250"/>
        <end position="269"/>
    </location>
</feature>
<evidence type="ECO:0000259" key="16">
    <source>
        <dbReference type="PROSITE" id="PS51194"/>
    </source>
</evidence>
<dbReference type="InterPro" id="IPR011545">
    <property type="entry name" value="DEAD/DEAH_box_helicase_dom"/>
</dbReference>
<keyword evidence="7" id="KW-0067">ATP-binding</keyword>
<dbReference type="GO" id="GO:0003676">
    <property type="term" value="F:nucleic acid binding"/>
    <property type="evidence" value="ECO:0007669"/>
    <property type="project" value="InterPro"/>
</dbReference>
<dbReference type="Gene3D" id="3.40.50.300">
    <property type="entry name" value="P-loop containing nucleotide triphosphate hydrolases"/>
    <property type="match status" value="2"/>
</dbReference>
<dbReference type="PANTHER" id="PTHR47958">
    <property type="entry name" value="ATP-DEPENDENT RNA HELICASE DBP3"/>
    <property type="match status" value="1"/>
</dbReference>
<name>A0A812VYX9_SYMPI</name>
<dbReference type="Proteomes" id="UP000649617">
    <property type="component" value="Unassembled WGS sequence"/>
</dbReference>
<keyword evidence="18" id="KW-1185">Reference proteome</keyword>
<dbReference type="Pfam" id="PF00270">
    <property type="entry name" value="DEAD"/>
    <property type="match status" value="1"/>
</dbReference>
<evidence type="ECO:0000256" key="6">
    <source>
        <dbReference type="ARBA" id="ARBA00022806"/>
    </source>
</evidence>
<dbReference type="EC" id="3.6.4.13" evidence="2"/>
<evidence type="ECO:0000256" key="12">
    <source>
        <dbReference type="SAM" id="Phobius"/>
    </source>
</evidence>
<keyword evidence="10" id="KW-1015">Disulfide bond</keyword>
<dbReference type="InterPro" id="IPR000203">
    <property type="entry name" value="GPS"/>
</dbReference>
<dbReference type="InterPro" id="IPR020846">
    <property type="entry name" value="MFS_dom"/>
</dbReference>
<gene>
    <name evidence="17" type="primary">DED1</name>
    <name evidence="17" type="ORF">SPIL2461_LOCUS17611</name>
</gene>
<keyword evidence="6" id="KW-0347">Helicase</keyword>
<dbReference type="InterPro" id="IPR046338">
    <property type="entry name" value="GAIN_dom_sf"/>
</dbReference>
<feature type="transmembrane region" description="Helical" evidence="12">
    <location>
        <begin position="454"/>
        <end position="475"/>
    </location>
</feature>
<feature type="transmembrane region" description="Helical" evidence="12">
    <location>
        <begin position="866"/>
        <end position="885"/>
    </location>
</feature>
<evidence type="ECO:0000259" key="13">
    <source>
        <dbReference type="PROSITE" id="PS50221"/>
    </source>
</evidence>
<reference evidence="17" key="1">
    <citation type="submission" date="2021-02" db="EMBL/GenBank/DDBJ databases">
        <authorList>
            <person name="Dougan E. K."/>
            <person name="Rhodes N."/>
            <person name="Thang M."/>
            <person name="Chan C."/>
        </authorList>
    </citation>
    <scope>NUCLEOTIDE SEQUENCE</scope>
</reference>
<dbReference type="EMBL" id="CAJNIZ010043255">
    <property type="protein sequence ID" value="CAE7655654.1"/>
    <property type="molecule type" value="Genomic_DNA"/>
</dbReference>
<feature type="transmembrane region" description="Helical" evidence="12">
    <location>
        <begin position="190"/>
        <end position="210"/>
    </location>
</feature>
<feature type="transmembrane region" description="Helical" evidence="12">
    <location>
        <begin position="538"/>
        <end position="561"/>
    </location>
</feature>
<evidence type="ECO:0000256" key="9">
    <source>
        <dbReference type="ARBA" id="ARBA00023136"/>
    </source>
</evidence>
<dbReference type="PROSITE" id="PS00039">
    <property type="entry name" value="DEAD_ATP_HELICASE"/>
    <property type="match status" value="1"/>
</dbReference>
<evidence type="ECO:0000256" key="11">
    <source>
        <dbReference type="SAM" id="MobiDB-lite"/>
    </source>
</evidence>
<feature type="transmembrane region" description="Helical" evidence="12">
    <location>
        <begin position="368"/>
        <end position="385"/>
    </location>
</feature>
<evidence type="ECO:0000256" key="7">
    <source>
        <dbReference type="ARBA" id="ARBA00022840"/>
    </source>
</evidence>
<dbReference type="InterPro" id="IPR036259">
    <property type="entry name" value="MFS_trans_sf"/>
</dbReference>
<keyword evidence="5" id="KW-0378">Hydrolase</keyword>
<feature type="region of interest" description="Disordered" evidence="11">
    <location>
        <begin position="1585"/>
        <end position="1663"/>
    </location>
</feature>
<dbReference type="CDD" id="cd18787">
    <property type="entry name" value="SF2_C_DEAD"/>
    <property type="match status" value="1"/>
</dbReference>